<keyword evidence="14" id="KW-0843">Virulence</keyword>
<keyword evidence="13" id="KW-0902">Two-component regulatory system</keyword>
<dbReference type="InterPro" id="IPR011006">
    <property type="entry name" value="CheY-like_superfamily"/>
</dbReference>
<keyword evidence="7" id="KW-0812">Transmembrane</keyword>
<dbReference type="SMART" id="SM00387">
    <property type="entry name" value="HATPase_c"/>
    <property type="match status" value="1"/>
</dbReference>
<gene>
    <name evidence="25" type="ORF">DES47_103624</name>
</gene>
<dbReference type="Pfam" id="PF00072">
    <property type="entry name" value="Response_reg"/>
    <property type="match status" value="1"/>
</dbReference>
<evidence type="ECO:0000256" key="10">
    <source>
        <dbReference type="ARBA" id="ARBA00022777"/>
    </source>
</evidence>
<dbReference type="Gene3D" id="1.20.120.160">
    <property type="entry name" value="HPT domain"/>
    <property type="match status" value="1"/>
</dbReference>
<keyword evidence="6" id="KW-0808">Transferase</keyword>
<dbReference type="InterPro" id="IPR035965">
    <property type="entry name" value="PAS-like_dom_sf"/>
</dbReference>
<dbReference type="CDD" id="cd17546">
    <property type="entry name" value="REC_hyHK_CKI1_RcsC-like"/>
    <property type="match status" value="1"/>
</dbReference>
<dbReference type="Gene3D" id="1.10.287.130">
    <property type="match status" value="1"/>
</dbReference>
<keyword evidence="4" id="KW-1003">Cell membrane</keyword>
<feature type="modified residue" description="4-aspartylphosphate" evidence="20">
    <location>
        <position position="574"/>
    </location>
</feature>
<dbReference type="InterPro" id="IPR005467">
    <property type="entry name" value="His_kinase_dom"/>
</dbReference>
<dbReference type="PROSITE" id="PS50112">
    <property type="entry name" value="PAS"/>
    <property type="match status" value="1"/>
</dbReference>
<feature type="domain" description="HPt" evidence="24">
    <location>
        <begin position="833"/>
        <end position="927"/>
    </location>
</feature>
<dbReference type="Gene3D" id="3.30.565.10">
    <property type="entry name" value="Histidine kinase-like ATPase, C-terminal domain"/>
    <property type="match status" value="1"/>
</dbReference>
<dbReference type="InterPro" id="IPR036097">
    <property type="entry name" value="HisK_dim/P_sf"/>
</dbReference>
<dbReference type="InterPro" id="IPR003594">
    <property type="entry name" value="HATPase_dom"/>
</dbReference>
<dbReference type="InterPro" id="IPR036641">
    <property type="entry name" value="HPT_dom_sf"/>
</dbReference>
<comment type="caution">
    <text evidence="25">The sequence shown here is derived from an EMBL/GenBank/DDBJ whole genome shotgun (WGS) entry which is preliminary data.</text>
</comment>
<dbReference type="PROSITE" id="PS50109">
    <property type="entry name" value="HIS_KIN"/>
    <property type="match status" value="1"/>
</dbReference>
<keyword evidence="15" id="KW-0472">Membrane</keyword>
<evidence type="ECO:0000256" key="17">
    <source>
        <dbReference type="ARBA" id="ARBA00058004"/>
    </source>
</evidence>
<dbReference type="GO" id="GO:0000155">
    <property type="term" value="F:phosphorelay sensor kinase activity"/>
    <property type="evidence" value="ECO:0007669"/>
    <property type="project" value="InterPro"/>
</dbReference>
<evidence type="ECO:0000256" key="13">
    <source>
        <dbReference type="ARBA" id="ARBA00023012"/>
    </source>
</evidence>
<dbReference type="SMART" id="SM00448">
    <property type="entry name" value="REC"/>
    <property type="match status" value="2"/>
</dbReference>
<dbReference type="SMART" id="SM00388">
    <property type="entry name" value="HisKA"/>
    <property type="match status" value="1"/>
</dbReference>
<keyword evidence="9" id="KW-0547">Nucleotide-binding</keyword>
<keyword evidence="5 20" id="KW-0597">Phosphoprotein</keyword>
<dbReference type="GO" id="GO:0005524">
    <property type="term" value="F:ATP binding"/>
    <property type="evidence" value="ECO:0007669"/>
    <property type="project" value="UniProtKB-KW"/>
</dbReference>
<evidence type="ECO:0000256" key="5">
    <source>
        <dbReference type="ARBA" id="ARBA00022553"/>
    </source>
</evidence>
<evidence type="ECO:0000256" key="1">
    <source>
        <dbReference type="ARBA" id="ARBA00000085"/>
    </source>
</evidence>
<dbReference type="InterPro" id="IPR003661">
    <property type="entry name" value="HisK_dim/P_dom"/>
</dbReference>
<proteinExistence type="predicted"/>
<dbReference type="InterPro" id="IPR036890">
    <property type="entry name" value="HATPase_C_sf"/>
</dbReference>
<accession>A0A4R6QNY3</accession>
<evidence type="ECO:0000256" key="4">
    <source>
        <dbReference type="ARBA" id="ARBA00022475"/>
    </source>
</evidence>
<evidence type="ECO:0000256" key="9">
    <source>
        <dbReference type="ARBA" id="ARBA00022741"/>
    </source>
</evidence>
<evidence type="ECO:0000256" key="16">
    <source>
        <dbReference type="ARBA" id="ARBA00023306"/>
    </source>
</evidence>
<dbReference type="SUPFAM" id="SSF47384">
    <property type="entry name" value="Homodimeric domain of signal transducing histidine kinase"/>
    <property type="match status" value="1"/>
</dbReference>
<evidence type="ECO:0000256" key="6">
    <source>
        <dbReference type="ARBA" id="ARBA00022679"/>
    </source>
</evidence>
<dbReference type="EMBL" id="SNXS01000003">
    <property type="protein sequence ID" value="TDP71642.1"/>
    <property type="molecule type" value="Genomic_DNA"/>
</dbReference>
<keyword evidence="8" id="KW-0732">Signal</keyword>
<dbReference type="Pfam" id="PF00512">
    <property type="entry name" value="HisKA"/>
    <property type="match status" value="1"/>
</dbReference>
<evidence type="ECO:0000259" key="21">
    <source>
        <dbReference type="PROSITE" id="PS50109"/>
    </source>
</evidence>
<dbReference type="PRINTS" id="PR00344">
    <property type="entry name" value="BCTRLSENSOR"/>
</dbReference>
<dbReference type="Gene3D" id="3.40.50.2300">
    <property type="match status" value="2"/>
</dbReference>
<dbReference type="CDD" id="cd00130">
    <property type="entry name" value="PAS"/>
    <property type="match status" value="1"/>
</dbReference>
<dbReference type="FunFam" id="3.30.565.10:FF:000010">
    <property type="entry name" value="Sensor histidine kinase RcsC"/>
    <property type="match status" value="1"/>
</dbReference>
<feature type="modified residue" description="Phosphohistidine" evidence="19">
    <location>
        <position position="873"/>
    </location>
</feature>
<feature type="domain" description="Histidine kinase" evidence="21">
    <location>
        <begin position="282"/>
        <end position="503"/>
    </location>
</feature>
<dbReference type="Pfam" id="PF02518">
    <property type="entry name" value="HATPase_c"/>
    <property type="match status" value="1"/>
</dbReference>
<dbReference type="CDD" id="cd16922">
    <property type="entry name" value="HATPase_EvgS-ArcB-TorS-like"/>
    <property type="match status" value="1"/>
</dbReference>
<evidence type="ECO:0000313" key="26">
    <source>
        <dbReference type="Proteomes" id="UP000295361"/>
    </source>
</evidence>
<dbReference type="NCBIfam" id="TIGR00229">
    <property type="entry name" value="sensory_box"/>
    <property type="match status" value="1"/>
</dbReference>
<dbReference type="FunFam" id="1.10.287.130:FF:000038">
    <property type="entry name" value="Sensory transduction histidine kinase"/>
    <property type="match status" value="1"/>
</dbReference>
<evidence type="ECO:0000256" key="12">
    <source>
        <dbReference type="ARBA" id="ARBA00022989"/>
    </source>
</evidence>
<comment type="subcellular location">
    <subcellularLocation>
        <location evidence="2">Cell membrane</location>
        <topology evidence="2">Multi-pass membrane protein</topology>
    </subcellularLocation>
</comment>
<evidence type="ECO:0000313" key="25">
    <source>
        <dbReference type="EMBL" id="TDP71642.1"/>
    </source>
</evidence>
<comment type="function">
    <text evidence="17">Member of the two-component regulatory system BvgS/BvgA. Phosphorylates BvgA via a four-step phosphorelay in response to environmental signals.</text>
</comment>
<dbReference type="SMART" id="SM00073">
    <property type="entry name" value="HPT"/>
    <property type="match status" value="1"/>
</dbReference>
<evidence type="ECO:0000256" key="19">
    <source>
        <dbReference type="PROSITE-ProRule" id="PRU00110"/>
    </source>
</evidence>
<organism evidence="25 26">
    <name type="scientific">Roseateles toxinivorans</name>
    <dbReference type="NCBI Taxonomy" id="270368"/>
    <lineage>
        <taxon>Bacteria</taxon>
        <taxon>Pseudomonadati</taxon>
        <taxon>Pseudomonadota</taxon>
        <taxon>Betaproteobacteria</taxon>
        <taxon>Burkholderiales</taxon>
        <taxon>Sphaerotilaceae</taxon>
        <taxon>Roseateles</taxon>
    </lineage>
</organism>
<keyword evidence="26" id="KW-1185">Reference proteome</keyword>
<dbReference type="PROSITE" id="PS50110">
    <property type="entry name" value="RESPONSE_REGULATORY"/>
    <property type="match status" value="2"/>
</dbReference>
<evidence type="ECO:0000259" key="24">
    <source>
        <dbReference type="PROSITE" id="PS50894"/>
    </source>
</evidence>
<dbReference type="Pfam" id="PF01627">
    <property type="entry name" value="Hpt"/>
    <property type="match status" value="1"/>
</dbReference>
<dbReference type="PANTHER" id="PTHR45339:SF1">
    <property type="entry name" value="HYBRID SIGNAL TRANSDUCTION HISTIDINE KINASE J"/>
    <property type="match status" value="1"/>
</dbReference>
<dbReference type="PROSITE" id="PS50894">
    <property type="entry name" value="HPT"/>
    <property type="match status" value="1"/>
</dbReference>
<sequence length="932" mass="102250">MARAQPAAGAGLSDVLHGMKVLWDGLPGALLVFDLDQGDLLHLNLAAERLLGAGAPGTALDPVLSAWWSRQLLQDWSEQGSAPEELRLDQDRAERWLQLQRQALCLADPPMTLGLVSLVDVTQRRQLERALQESDTRFREVTEAMRESLFVTNLGWDTLYFSSPLLLEILGLQVSELRQGPAVIRSRVHPDDLKLYDQRLAQQSSEAQHKPVDIVIRIMHPAKGQRWMRLRTRIQPHGAPGQSRIYGMVGDVTEAHERQRELQRARDLAEAASLAKSEFMANMSHEIRTPMNGILGMSELLIGTTLSAQQSRYAKAVHRSGETLLRIINDILDLSRVEAGKLELEHADFELRAVVEDTLEMLAPRAYEKGLELNFRERPGLPELVHGDALRLRQVLINLIANAIKFTDSGEVLIQLDGFEGESGHWMLEFQVIDTGIGIAPDVQPRLFTAFTQANGSLSRRYGGTGLGLAISRQLVELMGGQISVHSRPGQGSQFVFSLAVRSAEPRTGLPIRPTIRLGAAGHALIVHAHDSSGQILKGQLEQWGYQVSLGADAEAAVRLLQDRERSFELALLDLGASDSLDLMQTVRTQGLLGTTRWLLLSTQADGILQHRALAAGYHRVLGKPLRREELRLALLGQQPMAAAITQLRGNLNFRVLVIEDNPVNQEVISQMLAQLGCQVELSSDALSGLKALCEHEFDLVMMDIQMPGMDGIEALGWFRRGPSTRFPFRTPPQTKVAAVTANALGGDETRLRGLGFDDYLSKPFRQRQLQDLLARCLLASGLSADADVAAAESSTLSDGLFAMNAPHSLTASAITLDAHALDRLRELDPSGNNRLLARVATAFLGSLDRLMPDLQAARTEVPNLAAIRHVAHTLKSSSASIGALDLSRRCAEIEQLARDGQVEGLEALLDGMQSDVARVRLALQALLSETQ</sequence>
<reference evidence="25 26" key="1">
    <citation type="submission" date="2019-03" db="EMBL/GenBank/DDBJ databases">
        <title>Genomic Encyclopedia of Type Strains, Phase IV (KMG-IV): sequencing the most valuable type-strain genomes for metagenomic binning, comparative biology and taxonomic classification.</title>
        <authorList>
            <person name="Goeker M."/>
        </authorList>
    </citation>
    <scope>NUCLEOTIDE SEQUENCE [LARGE SCALE GENOMIC DNA]</scope>
    <source>
        <strain evidence="25 26">DSM 16998</strain>
    </source>
</reference>
<evidence type="ECO:0000259" key="22">
    <source>
        <dbReference type="PROSITE" id="PS50110"/>
    </source>
</evidence>
<keyword evidence="16" id="KW-0131">Cell cycle</keyword>
<evidence type="ECO:0000259" key="23">
    <source>
        <dbReference type="PROSITE" id="PS50112"/>
    </source>
</evidence>
<comment type="catalytic activity">
    <reaction evidence="1">
        <text>ATP + protein L-histidine = ADP + protein N-phospho-L-histidine.</text>
        <dbReference type="EC" id="2.7.13.3"/>
    </reaction>
</comment>
<name>A0A4R6QNY3_9BURK</name>
<keyword evidence="10" id="KW-0418">Kinase</keyword>
<keyword evidence="12" id="KW-1133">Transmembrane helix</keyword>
<protein>
    <recommendedName>
        <fullName evidence="18">Virulence sensor protein BvgS</fullName>
        <ecNumber evidence="3">2.7.13.3</ecNumber>
    </recommendedName>
</protein>
<dbReference type="InterPro" id="IPR008207">
    <property type="entry name" value="Sig_transdc_His_kin_Hpt_dom"/>
</dbReference>
<dbReference type="GO" id="GO:0005886">
    <property type="term" value="C:plasma membrane"/>
    <property type="evidence" value="ECO:0007669"/>
    <property type="project" value="UniProtKB-SubCell"/>
</dbReference>
<evidence type="ECO:0000256" key="20">
    <source>
        <dbReference type="PROSITE-ProRule" id="PRU00169"/>
    </source>
</evidence>
<dbReference type="SUPFAM" id="SSF52172">
    <property type="entry name" value="CheY-like"/>
    <property type="match status" value="2"/>
</dbReference>
<evidence type="ECO:0000256" key="11">
    <source>
        <dbReference type="ARBA" id="ARBA00022840"/>
    </source>
</evidence>
<dbReference type="Pfam" id="PF08447">
    <property type="entry name" value="PAS_3"/>
    <property type="match status" value="1"/>
</dbReference>
<dbReference type="CDD" id="cd00088">
    <property type="entry name" value="HPT"/>
    <property type="match status" value="1"/>
</dbReference>
<dbReference type="PANTHER" id="PTHR45339">
    <property type="entry name" value="HYBRID SIGNAL TRANSDUCTION HISTIDINE KINASE J"/>
    <property type="match status" value="1"/>
</dbReference>
<evidence type="ECO:0000256" key="7">
    <source>
        <dbReference type="ARBA" id="ARBA00022692"/>
    </source>
</evidence>
<dbReference type="CDD" id="cd00082">
    <property type="entry name" value="HisKA"/>
    <property type="match status" value="1"/>
</dbReference>
<dbReference type="SUPFAM" id="SSF55874">
    <property type="entry name" value="ATPase domain of HSP90 chaperone/DNA topoisomerase II/histidine kinase"/>
    <property type="match status" value="1"/>
</dbReference>
<dbReference type="Proteomes" id="UP000295361">
    <property type="component" value="Unassembled WGS sequence"/>
</dbReference>
<evidence type="ECO:0000256" key="3">
    <source>
        <dbReference type="ARBA" id="ARBA00012438"/>
    </source>
</evidence>
<dbReference type="AlphaFoldDB" id="A0A4R6QNY3"/>
<feature type="domain" description="Response regulatory" evidence="22">
    <location>
        <begin position="655"/>
        <end position="778"/>
    </location>
</feature>
<dbReference type="InterPro" id="IPR013655">
    <property type="entry name" value="PAS_fold_3"/>
</dbReference>
<evidence type="ECO:0000256" key="2">
    <source>
        <dbReference type="ARBA" id="ARBA00004651"/>
    </source>
</evidence>
<dbReference type="InterPro" id="IPR001789">
    <property type="entry name" value="Sig_transdc_resp-reg_receiver"/>
</dbReference>
<dbReference type="InterPro" id="IPR000014">
    <property type="entry name" value="PAS"/>
</dbReference>
<dbReference type="InterPro" id="IPR004358">
    <property type="entry name" value="Sig_transdc_His_kin-like_C"/>
</dbReference>
<evidence type="ECO:0000256" key="18">
    <source>
        <dbReference type="ARBA" id="ARBA00070152"/>
    </source>
</evidence>
<evidence type="ECO:0000256" key="15">
    <source>
        <dbReference type="ARBA" id="ARBA00023136"/>
    </source>
</evidence>
<dbReference type="SUPFAM" id="SSF55785">
    <property type="entry name" value="PYP-like sensor domain (PAS domain)"/>
    <property type="match status" value="2"/>
</dbReference>
<feature type="modified residue" description="4-aspartylphosphate" evidence="20">
    <location>
        <position position="704"/>
    </location>
</feature>
<feature type="domain" description="Response regulatory" evidence="22">
    <location>
        <begin position="523"/>
        <end position="639"/>
    </location>
</feature>
<dbReference type="Gene3D" id="3.30.450.20">
    <property type="entry name" value="PAS domain"/>
    <property type="match status" value="2"/>
</dbReference>
<evidence type="ECO:0000256" key="14">
    <source>
        <dbReference type="ARBA" id="ARBA00023026"/>
    </source>
</evidence>
<feature type="domain" description="PAS" evidence="23">
    <location>
        <begin position="134"/>
        <end position="208"/>
    </location>
</feature>
<evidence type="ECO:0000256" key="8">
    <source>
        <dbReference type="ARBA" id="ARBA00022729"/>
    </source>
</evidence>
<dbReference type="InParanoid" id="A0A4R6QNY3"/>
<dbReference type="SUPFAM" id="SSF47226">
    <property type="entry name" value="Histidine-containing phosphotransfer domain, HPT domain"/>
    <property type="match status" value="1"/>
</dbReference>
<keyword evidence="11" id="KW-0067">ATP-binding</keyword>
<dbReference type="EC" id="2.7.13.3" evidence="3"/>